<dbReference type="SUPFAM" id="SSF48452">
    <property type="entry name" value="TPR-like"/>
    <property type="match status" value="1"/>
</dbReference>
<dbReference type="CDD" id="cd19756">
    <property type="entry name" value="Bbox2"/>
    <property type="match status" value="1"/>
</dbReference>
<dbReference type="Proteomes" id="UP001217089">
    <property type="component" value="Unassembled WGS sequence"/>
</dbReference>
<name>A0ABQ9F913_TEGGR</name>
<comment type="caution">
    <text evidence="3">The sequence shown here is derived from an EMBL/GenBank/DDBJ whole genome shotgun (WGS) entry which is preliminary data.</text>
</comment>
<evidence type="ECO:0000313" key="4">
    <source>
        <dbReference type="Proteomes" id="UP001217089"/>
    </source>
</evidence>
<dbReference type="Pfam" id="PF00643">
    <property type="entry name" value="zf-B_box"/>
    <property type="match status" value="1"/>
</dbReference>
<organism evidence="3 4">
    <name type="scientific">Tegillarca granosa</name>
    <name type="common">Malaysian cockle</name>
    <name type="synonym">Anadara granosa</name>
    <dbReference type="NCBI Taxonomy" id="220873"/>
    <lineage>
        <taxon>Eukaryota</taxon>
        <taxon>Metazoa</taxon>
        <taxon>Spiralia</taxon>
        <taxon>Lophotrochozoa</taxon>
        <taxon>Mollusca</taxon>
        <taxon>Bivalvia</taxon>
        <taxon>Autobranchia</taxon>
        <taxon>Pteriomorphia</taxon>
        <taxon>Arcoida</taxon>
        <taxon>Arcoidea</taxon>
        <taxon>Arcidae</taxon>
        <taxon>Tegillarca</taxon>
    </lineage>
</organism>
<keyword evidence="1" id="KW-0862">Zinc</keyword>
<feature type="domain" description="B box-type" evidence="2">
    <location>
        <begin position="65"/>
        <end position="106"/>
    </location>
</feature>
<keyword evidence="4" id="KW-1185">Reference proteome</keyword>
<protein>
    <recommendedName>
        <fullName evidence="2">B box-type domain-containing protein</fullName>
    </recommendedName>
</protein>
<dbReference type="InterPro" id="IPR011990">
    <property type="entry name" value="TPR-like_helical_dom_sf"/>
</dbReference>
<reference evidence="3 4" key="1">
    <citation type="submission" date="2022-12" db="EMBL/GenBank/DDBJ databases">
        <title>Chromosome-level genome of Tegillarca granosa.</title>
        <authorList>
            <person name="Kim J."/>
        </authorList>
    </citation>
    <scope>NUCLEOTIDE SEQUENCE [LARGE SCALE GENOMIC DNA]</scope>
    <source>
        <strain evidence="3">Teg-2019</strain>
        <tissue evidence="3">Adductor muscle</tissue>
    </source>
</reference>
<gene>
    <name evidence="3" type="ORF">KUTeg_010089</name>
</gene>
<dbReference type="SUPFAM" id="SSF57845">
    <property type="entry name" value="B-box zinc-binding domain"/>
    <property type="match status" value="1"/>
</dbReference>
<dbReference type="SMART" id="SM00336">
    <property type="entry name" value="BBOX"/>
    <property type="match status" value="2"/>
</dbReference>
<dbReference type="Gene3D" id="3.30.160.60">
    <property type="entry name" value="Classic Zinc Finger"/>
    <property type="match status" value="1"/>
</dbReference>
<dbReference type="EMBL" id="JARBDR010000440">
    <property type="protein sequence ID" value="KAJ8312716.1"/>
    <property type="molecule type" value="Genomic_DNA"/>
</dbReference>
<evidence type="ECO:0000259" key="2">
    <source>
        <dbReference type="PROSITE" id="PS50119"/>
    </source>
</evidence>
<dbReference type="PANTHER" id="PTHR46575:SF1">
    <property type="entry name" value="AMYLOID PROTEIN-BINDING PROTEIN 2"/>
    <property type="match status" value="1"/>
</dbReference>
<proteinExistence type="predicted"/>
<keyword evidence="1" id="KW-0863">Zinc-finger</keyword>
<dbReference type="PANTHER" id="PTHR46575">
    <property type="entry name" value="AMYLOID PROTEIN-BINDING PROTEIN 2"/>
    <property type="match status" value="1"/>
</dbReference>
<keyword evidence="1" id="KW-0479">Metal-binding</keyword>
<dbReference type="InterPro" id="IPR042476">
    <property type="entry name" value="APPBP2"/>
</dbReference>
<sequence length="633" mass="71993">MLSMAGKAEKPPGLKSCDVCKKKIKICSKCTDCDDNLCYHCTVAHKSGKLSKHHKIVEYDGGVVTKTEYCLEHPSEEINLFCSQCLDVVCKTCIITIHNAHTFSDLRSVANIKREEINSRVASMKDRFIPQLQAQVTAVEQTIKENETKGENRVKQIKERGDNILDKVKEIVNDRIAESRQKENLCYNRLADTRNEINKYILYINSLIDESESRMKGGSDVEILRSAKHLLSIDLEAEVEKKVKLRENFDNAQYTLEYQEVSKKDLEGYVGYLKEEESEAEKYSDVDREDTYVNLKPVLPSLMDMSEIEILTPLFTVYEQRTFSQYQHGVLIKFGVQLSSLLELKVSPALCRDQNLGDSLAQDLCDEAIQQLTDQLPPEVCSNTDNLKKASLLIKYAKEFARQKFGDQHPMYAKSLGNYGWYLLKTDVMDYSIETYETSLNILTDAFGPSNMLVAKLKGELAYALYVKEYTTGNFDKAREHATEAITVLKKLVPSDSMLLCPAFRAKALILEEIALDSDSAETKMQLLTEAESLHLASLQISKKTVGEKCIITSNHYGNLGRLYQSMNKIKEAEKMLLMSVKIYEEILGNENSELSTKLGHLASLYTYDMHQYDKAEKLYHRSISISKKIHVH</sequence>
<evidence type="ECO:0000256" key="1">
    <source>
        <dbReference type="PROSITE-ProRule" id="PRU00024"/>
    </source>
</evidence>
<dbReference type="Gene3D" id="1.25.40.10">
    <property type="entry name" value="Tetratricopeptide repeat domain"/>
    <property type="match status" value="2"/>
</dbReference>
<dbReference type="Pfam" id="PF13424">
    <property type="entry name" value="TPR_12"/>
    <property type="match status" value="1"/>
</dbReference>
<dbReference type="CDD" id="cd19757">
    <property type="entry name" value="Bbox1"/>
    <property type="match status" value="1"/>
</dbReference>
<evidence type="ECO:0000313" key="3">
    <source>
        <dbReference type="EMBL" id="KAJ8312716.1"/>
    </source>
</evidence>
<accession>A0ABQ9F913</accession>
<dbReference type="InterPro" id="IPR000315">
    <property type="entry name" value="Znf_B-box"/>
</dbReference>
<dbReference type="PROSITE" id="PS50119">
    <property type="entry name" value="ZF_BBOX"/>
    <property type="match status" value="1"/>
</dbReference>